<dbReference type="InterPro" id="IPR032638">
    <property type="entry name" value="Porin_5"/>
</dbReference>
<dbReference type="KEGG" id="hgn:E6W36_11755"/>
<keyword evidence="3" id="KW-1185">Reference proteome</keyword>
<sequence length="380" mass="41754">MVNLIRLLVQQGIIKPEQGEALMRQALAEAEKARAAAPSSPALAAAPPPGTVRVPYVPETVKRQIKDEVRQEVMAQAKSEGWAQPNQLPGWLSRFSFFGDVRVRSQYEFYPEGNDSNGLQVDFSAINRGSPLDIEPSTNTAGFPTLNSTENRNNQLRLRARLGVNVALTDWASATIRLATGNNDSPISTNVDLGGGFTKKDIFLDQAFIKVEVPFADARVGRFSVPFFSTDLLWDEDLNFDGIALGLNSNLLWSGPLTATLRGGAFPLQFTATNEPTNEAIKSRSRDKWLFAAQGQLEWKPIERVTATGAVAYYHFKGVQGRLSEPCATFLGDECSTDQDRPAFQTKGNTLAPSQHPRAGQRRRVRTAAVFRPDLRLPPA</sequence>
<feature type="region of interest" description="Disordered" evidence="1">
    <location>
        <begin position="339"/>
        <end position="365"/>
    </location>
</feature>
<proteinExistence type="predicted"/>
<organism evidence="2 3">
    <name type="scientific">Hankyongella ginsenosidimutans</name>
    <dbReference type="NCBI Taxonomy" id="1763828"/>
    <lineage>
        <taxon>Bacteria</taxon>
        <taxon>Pseudomonadati</taxon>
        <taxon>Pseudomonadota</taxon>
        <taxon>Alphaproteobacteria</taxon>
        <taxon>Sphingomonadales</taxon>
        <taxon>Sphingomonadaceae</taxon>
        <taxon>Hankyongella</taxon>
    </lineage>
</organism>
<dbReference type="EMBL" id="CP039704">
    <property type="protein sequence ID" value="QCI79935.1"/>
    <property type="molecule type" value="Genomic_DNA"/>
</dbReference>
<dbReference type="SUPFAM" id="SSF56935">
    <property type="entry name" value="Porins"/>
    <property type="match status" value="1"/>
</dbReference>
<evidence type="ECO:0000313" key="2">
    <source>
        <dbReference type="EMBL" id="QCI79935.1"/>
    </source>
</evidence>
<name>A0A4D7C7H1_9SPHN</name>
<reference evidence="3" key="1">
    <citation type="submission" date="2019-04" db="EMBL/GenBank/DDBJ databases">
        <title>Complete genome sequence of Sphingomonas sp. W1-2-3.</title>
        <authorList>
            <person name="Im W.T."/>
        </authorList>
    </citation>
    <scope>NUCLEOTIDE SEQUENCE [LARGE SCALE GENOMIC DNA]</scope>
    <source>
        <strain evidence="3">W1-2-3</strain>
    </source>
</reference>
<protein>
    <recommendedName>
        <fullName evidence="4">Porin</fullName>
    </recommendedName>
</protein>
<accession>A0A4D7C7H1</accession>
<evidence type="ECO:0000256" key="1">
    <source>
        <dbReference type="SAM" id="MobiDB-lite"/>
    </source>
</evidence>
<gene>
    <name evidence="2" type="ORF">E6W36_11755</name>
</gene>
<dbReference type="Proteomes" id="UP000298714">
    <property type="component" value="Chromosome"/>
</dbReference>
<evidence type="ECO:0008006" key="4">
    <source>
        <dbReference type="Google" id="ProtNLM"/>
    </source>
</evidence>
<dbReference type="Pfam" id="PF16930">
    <property type="entry name" value="Porin_5"/>
    <property type="match status" value="1"/>
</dbReference>
<dbReference type="RefSeq" id="WP_222872780.1">
    <property type="nucleotide sequence ID" value="NZ_CP039704.1"/>
</dbReference>
<dbReference type="AlphaFoldDB" id="A0A4D7C7H1"/>
<evidence type="ECO:0000313" key="3">
    <source>
        <dbReference type="Proteomes" id="UP000298714"/>
    </source>
</evidence>